<dbReference type="PANTHER" id="PTHR37305">
    <property type="entry name" value="INTEGRAL MEMBRANE PROTEIN-RELATED"/>
    <property type="match status" value="1"/>
</dbReference>
<name>A0A845QGE3_9FIRM</name>
<keyword evidence="3" id="KW-1185">Reference proteome</keyword>
<proteinExistence type="predicted"/>
<feature type="transmembrane region" description="Helical" evidence="1">
    <location>
        <begin position="131"/>
        <end position="157"/>
    </location>
</feature>
<comment type="caution">
    <text evidence="2">The sequence shown here is derived from an EMBL/GenBank/DDBJ whole genome shotgun (WGS) entry which is preliminary data.</text>
</comment>
<organism evidence="2 3">
    <name type="scientific">Anaerotruncus colihominis</name>
    <dbReference type="NCBI Taxonomy" id="169435"/>
    <lineage>
        <taxon>Bacteria</taxon>
        <taxon>Bacillati</taxon>
        <taxon>Bacillota</taxon>
        <taxon>Clostridia</taxon>
        <taxon>Eubacteriales</taxon>
        <taxon>Oscillospiraceae</taxon>
        <taxon>Anaerotruncus</taxon>
    </lineage>
</organism>
<feature type="transmembrane region" description="Helical" evidence="1">
    <location>
        <begin position="17"/>
        <end position="35"/>
    </location>
</feature>
<keyword evidence="1" id="KW-1133">Transmembrane helix</keyword>
<dbReference type="Pfam" id="PF12730">
    <property type="entry name" value="ABC2_membrane_4"/>
    <property type="match status" value="1"/>
</dbReference>
<dbReference type="RefSeq" id="WP_160201176.1">
    <property type="nucleotide sequence ID" value="NZ_QXWK01000008.1"/>
</dbReference>
<gene>
    <name evidence="2" type="ORF">D0435_04295</name>
</gene>
<accession>A0A845QGE3</accession>
<keyword evidence="1" id="KW-0812">Transmembrane</keyword>
<evidence type="ECO:0000313" key="3">
    <source>
        <dbReference type="Proteomes" id="UP000446866"/>
    </source>
</evidence>
<feature type="transmembrane region" description="Helical" evidence="1">
    <location>
        <begin position="55"/>
        <end position="72"/>
    </location>
</feature>
<dbReference type="AlphaFoldDB" id="A0A845QGE3"/>
<dbReference type="GO" id="GO:0140359">
    <property type="term" value="F:ABC-type transporter activity"/>
    <property type="evidence" value="ECO:0007669"/>
    <property type="project" value="InterPro"/>
</dbReference>
<feature type="transmembrane region" description="Helical" evidence="1">
    <location>
        <begin position="93"/>
        <end position="119"/>
    </location>
</feature>
<dbReference type="PANTHER" id="PTHR37305:SF1">
    <property type="entry name" value="MEMBRANE PROTEIN"/>
    <property type="match status" value="1"/>
</dbReference>
<protein>
    <submittedName>
        <fullName evidence="2">ABC transporter permease</fullName>
    </submittedName>
</protein>
<dbReference type="GO" id="GO:0005886">
    <property type="term" value="C:plasma membrane"/>
    <property type="evidence" value="ECO:0007669"/>
    <property type="project" value="UniProtKB-SubCell"/>
</dbReference>
<sequence length="275" mass="30047">MNNLILANLMRLKKSKIFWGIAAFMAMLGFFFAFMKKQVRDSGMDATLESGAFQYVALVGIVIAVFCAIFTGTEYADGTLRNKIIAGHQRWEIYLSTFVVCSLTSMFFCLIHMVCYLGLGAVLLGGFGEAVWAMVIFAGCALMLSVCFSAIFTLVVLLCHNKAASAVACILLALLLLFAGSYIKGLLDEPEVYGGYYMDETGTLQNAEPEPNPRYISGTTRDVYTFLLDATPGGQQIQVSTMENDKPWLLAGYSSVISVAVTALGIALFRKKELK</sequence>
<reference evidence="2 3" key="1">
    <citation type="submission" date="2018-08" db="EMBL/GenBank/DDBJ databases">
        <title>Murine metabolic-syndrome-specific gut microbial biobank.</title>
        <authorList>
            <person name="Liu C."/>
        </authorList>
    </citation>
    <scope>NUCLEOTIDE SEQUENCE [LARGE SCALE GENOMIC DNA]</scope>
    <source>
        <strain evidence="2 3">28</strain>
    </source>
</reference>
<evidence type="ECO:0000313" key="2">
    <source>
        <dbReference type="EMBL" id="NBH60879.1"/>
    </source>
</evidence>
<dbReference type="EMBL" id="QXWK01000008">
    <property type="protein sequence ID" value="NBH60879.1"/>
    <property type="molecule type" value="Genomic_DNA"/>
</dbReference>
<feature type="transmembrane region" description="Helical" evidence="1">
    <location>
        <begin position="164"/>
        <end position="183"/>
    </location>
</feature>
<evidence type="ECO:0000256" key="1">
    <source>
        <dbReference type="SAM" id="Phobius"/>
    </source>
</evidence>
<dbReference type="Proteomes" id="UP000446866">
    <property type="component" value="Unassembled WGS sequence"/>
</dbReference>
<feature type="transmembrane region" description="Helical" evidence="1">
    <location>
        <begin position="248"/>
        <end position="269"/>
    </location>
</feature>
<keyword evidence="1" id="KW-0472">Membrane</keyword>